<protein>
    <submittedName>
        <fullName evidence="2">Uncharacterized protein</fullName>
    </submittedName>
</protein>
<dbReference type="EMBL" id="JAIWYP010000018">
    <property type="protein sequence ID" value="KAH3692959.1"/>
    <property type="molecule type" value="Genomic_DNA"/>
</dbReference>
<accession>A0A9D3Y6W6</accession>
<gene>
    <name evidence="2" type="ORF">DPMN_193296</name>
</gene>
<dbReference type="AlphaFoldDB" id="A0A9D3Y6W6"/>
<evidence type="ECO:0000256" key="1">
    <source>
        <dbReference type="SAM" id="MobiDB-lite"/>
    </source>
</evidence>
<organism evidence="2 3">
    <name type="scientific">Dreissena polymorpha</name>
    <name type="common">Zebra mussel</name>
    <name type="synonym">Mytilus polymorpha</name>
    <dbReference type="NCBI Taxonomy" id="45954"/>
    <lineage>
        <taxon>Eukaryota</taxon>
        <taxon>Metazoa</taxon>
        <taxon>Spiralia</taxon>
        <taxon>Lophotrochozoa</taxon>
        <taxon>Mollusca</taxon>
        <taxon>Bivalvia</taxon>
        <taxon>Autobranchia</taxon>
        <taxon>Heteroconchia</taxon>
        <taxon>Euheterodonta</taxon>
        <taxon>Imparidentia</taxon>
        <taxon>Neoheterodontei</taxon>
        <taxon>Myida</taxon>
        <taxon>Dreissenoidea</taxon>
        <taxon>Dreissenidae</taxon>
        <taxon>Dreissena</taxon>
    </lineage>
</organism>
<proteinExistence type="predicted"/>
<reference evidence="2" key="2">
    <citation type="submission" date="2020-11" db="EMBL/GenBank/DDBJ databases">
        <authorList>
            <person name="McCartney M.A."/>
            <person name="Auch B."/>
            <person name="Kono T."/>
            <person name="Mallez S."/>
            <person name="Becker A."/>
            <person name="Gohl D.M."/>
            <person name="Silverstein K.A.T."/>
            <person name="Koren S."/>
            <person name="Bechman K.B."/>
            <person name="Herman A."/>
            <person name="Abrahante J.E."/>
            <person name="Garbe J."/>
        </authorList>
    </citation>
    <scope>NUCLEOTIDE SEQUENCE</scope>
    <source>
        <strain evidence="2">Duluth1</strain>
        <tissue evidence="2">Whole animal</tissue>
    </source>
</reference>
<evidence type="ECO:0000313" key="2">
    <source>
        <dbReference type="EMBL" id="KAH3692959.1"/>
    </source>
</evidence>
<evidence type="ECO:0000313" key="3">
    <source>
        <dbReference type="Proteomes" id="UP000828390"/>
    </source>
</evidence>
<reference evidence="2" key="1">
    <citation type="journal article" date="2019" name="bioRxiv">
        <title>The Genome of the Zebra Mussel, Dreissena polymorpha: A Resource for Invasive Species Research.</title>
        <authorList>
            <person name="McCartney M.A."/>
            <person name="Auch B."/>
            <person name="Kono T."/>
            <person name="Mallez S."/>
            <person name="Zhang Y."/>
            <person name="Obille A."/>
            <person name="Becker A."/>
            <person name="Abrahante J.E."/>
            <person name="Garbe J."/>
            <person name="Badalamenti J.P."/>
            <person name="Herman A."/>
            <person name="Mangelson H."/>
            <person name="Liachko I."/>
            <person name="Sullivan S."/>
            <person name="Sone E.D."/>
            <person name="Koren S."/>
            <person name="Silverstein K.A.T."/>
            <person name="Beckman K.B."/>
            <person name="Gohl D.M."/>
        </authorList>
    </citation>
    <scope>NUCLEOTIDE SEQUENCE</scope>
    <source>
        <strain evidence="2">Duluth1</strain>
        <tissue evidence="2">Whole animal</tissue>
    </source>
</reference>
<sequence>MVSLLQQHNIIHHCGTEMGRHPGVQSGIVCTLLQDNDAEDVVDKNDLNTQKDSTTIDIELAQQQHQSGLQEPQSRTTHPLP</sequence>
<comment type="caution">
    <text evidence="2">The sequence shown here is derived from an EMBL/GenBank/DDBJ whole genome shotgun (WGS) entry which is preliminary data.</text>
</comment>
<keyword evidence="3" id="KW-1185">Reference proteome</keyword>
<name>A0A9D3Y6W6_DREPO</name>
<dbReference type="Proteomes" id="UP000828390">
    <property type="component" value="Unassembled WGS sequence"/>
</dbReference>
<feature type="region of interest" description="Disordered" evidence="1">
    <location>
        <begin position="61"/>
        <end position="81"/>
    </location>
</feature>